<dbReference type="InterPro" id="IPR041588">
    <property type="entry name" value="Integrase_H2C2"/>
</dbReference>
<dbReference type="Proteomes" id="UP000250235">
    <property type="component" value="Unassembled WGS sequence"/>
</dbReference>
<sequence>MVKYAEALNKLMETFFEDEAKYVLREIHEGCYGNHLGAVALARKALLAGFFWPTMQQDATTFVRSCQGCQSLQKRSTELLRTIISSCPFDQWGMDIVGPFPPAGRQRKFLLVAVDYFSKWVEAEPLAKISEVEVLNFLWNNIVCRFGIPRRLISDNGRRFCGEKVRAWCQEWKIEQVFTLVAYTQSNGQVEVTNRAIVQALKARFDSARGRWADELPSVLGAYRTTARTATGETPYCMVYGTEAPTS</sequence>
<evidence type="ECO:0000313" key="3">
    <source>
        <dbReference type="Proteomes" id="UP000250235"/>
    </source>
</evidence>
<dbReference type="EMBL" id="KQ991644">
    <property type="protein sequence ID" value="KZV51421.1"/>
    <property type="molecule type" value="Genomic_DNA"/>
</dbReference>
<dbReference type="InterPro" id="IPR050951">
    <property type="entry name" value="Retrovirus_Pol_polyprotein"/>
</dbReference>
<accession>A0A2Z7CWC7</accession>
<dbReference type="GO" id="GO:0003676">
    <property type="term" value="F:nucleic acid binding"/>
    <property type="evidence" value="ECO:0007669"/>
    <property type="project" value="InterPro"/>
</dbReference>
<name>A0A2Z7CWC7_9LAMI</name>
<dbReference type="Pfam" id="PF00665">
    <property type="entry name" value="rve"/>
    <property type="match status" value="1"/>
</dbReference>
<dbReference type="PANTHER" id="PTHR37984">
    <property type="entry name" value="PROTEIN CBG26694"/>
    <property type="match status" value="1"/>
</dbReference>
<protein>
    <recommendedName>
        <fullName evidence="1">Integrase catalytic domain-containing protein</fullName>
    </recommendedName>
</protein>
<evidence type="ECO:0000259" key="1">
    <source>
        <dbReference type="PROSITE" id="PS50994"/>
    </source>
</evidence>
<proteinExistence type="predicted"/>
<dbReference type="Gene3D" id="1.10.340.70">
    <property type="match status" value="1"/>
</dbReference>
<dbReference type="PROSITE" id="PS50994">
    <property type="entry name" value="INTEGRASE"/>
    <property type="match status" value="1"/>
</dbReference>
<dbReference type="OrthoDB" id="1714224at2759"/>
<evidence type="ECO:0000313" key="2">
    <source>
        <dbReference type="EMBL" id="KZV51421.1"/>
    </source>
</evidence>
<keyword evidence="3" id="KW-1185">Reference proteome</keyword>
<dbReference type="InterPro" id="IPR001584">
    <property type="entry name" value="Integrase_cat-core"/>
</dbReference>
<dbReference type="InterPro" id="IPR036397">
    <property type="entry name" value="RNaseH_sf"/>
</dbReference>
<dbReference type="Pfam" id="PF17921">
    <property type="entry name" value="Integrase_H2C2"/>
    <property type="match status" value="1"/>
</dbReference>
<dbReference type="AlphaFoldDB" id="A0A2Z7CWC7"/>
<gene>
    <name evidence="2" type="ORF">F511_39680</name>
</gene>
<dbReference type="InterPro" id="IPR012337">
    <property type="entry name" value="RNaseH-like_sf"/>
</dbReference>
<reference evidence="2 3" key="1">
    <citation type="journal article" date="2015" name="Proc. Natl. Acad. Sci. U.S.A.">
        <title>The resurrection genome of Boea hygrometrica: A blueprint for survival of dehydration.</title>
        <authorList>
            <person name="Xiao L."/>
            <person name="Yang G."/>
            <person name="Zhang L."/>
            <person name="Yang X."/>
            <person name="Zhao S."/>
            <person name="Ji Z."/>
            <person name="Zhou Q."/>
            <person name="Hu M."/>
            <person name="Wang Y."/>
            <person name="Chen M."/>
            <person name="Xu Y."/>
            <person name="Jin H."/>
            <person name="Xiao X."/>
            <person name="Hu G."/>
            <person name="Bao F."/>
            <person name="Hu Y."/>
            <person name="Wan P."/>
            <person name="Li L."/>
            <person name="Deng X."/>
            <person name="Kuang T."/>
            <person name="Xiang C."/>
            <person name="Zhu J.K."/>
            <person name="Oliver M.J."/>
            <person name="He Y."/>
        </authorList>
    </citation>
    <scope>NUCLEOTIDE SEQUENCE [LARGE SCALE GENOMIC DNA]</scope>
    <source>
        <strain evidence="3">cv. XS01</strain>
    </source>
</reference>
<dbReference type="Gene3D" id="3.30.420.10">
    <property type="entry name" value="Ribonuclease H-like superfamily/Ribonuclease H"/>
    <property type="match status" value="1"/>
</dbReference>
<dbReference type="PANTHER" id="PTHR37984:SF5">
    <property type="entry name" value="PROTEIN NYNRIN-LIKE"/>
    <property type="match status" value="1"/>
</dbReference>
<dbReference type="GO" id="GO:0015074">
    <property type="term" value="P:DNA integration"/>
    <property type="evidence" value="ECO:0007669"/>
    <property type="project" value="InterPro"/>
</dbReference>
<organism evidence="2 3">
    <name type="scientific">Dorcoceras hygrometricum</name>
    <dbReference type="NCBI Taxonomy" id="472368"/>
    <lineage>
        <taxon>Eukaryota</taxon>
        <taxon>Viridiplantae</taxon>
        <taxon>Streptophyta</taxon>
        <taxon>Embryophyta</taxon>
        <taxon>Tracheophyta</taxon>
        <taxon>Spermatophyta</taxon>
        <taxon>Magnoliopsida</taxon>
        <taxon>eudicotyledons</taxon>
        <taxon>Gunneridae</taxon>
        <taxon>Pentapetalae</taxon>
        <taxon>asterids</taxon>
        <taxon>lamiids</taxon>
        <taxon>Lamiales</taxon>
        <taxon>Gesneriaceae</taxon>
        <taxon>Didymocarpoideae</taxon>
        <taxon>Trichosporeae</taxon>
        <taxon>Loxocarpinae</taxon>
        <taxon>Dorcoceras</taxon>
    </lineage>
</organism>
<feature type="domain" description="Integrase catalytic" evidence="1">
    <location>
        <begin position="84"/>
        <end position="243"/>
    </location>
</feature>
<dbReference type="SUPFAM" id="SSF53098">
    <property type="entry name" value="Ribonuclease H-like"/>
    <property type="match status" value="1"/>
</dbReference>